<keyword evidence="2" id="KW-0479">Metal-binding</keyword>
<reference evidence="5 6" key="1">
    <citation type="journal article" date="2020" name="J Geophys Res Biogeosci">
        <title>Magnetotaxis as an Adaptation to Enable Bacterial Shuttling of Microbial Sulfur and Sulfur Cycling Across Aquatic Oxic#Anoxic Interfaces.</title>
        <authorList>
            <person name="Li J."/>
            <person name="Liu P."/>
            <person name="Wang J."/>
            <person name="Roberts A.P."/>
            <person name="Pan Y."/>
        </authorList>
    </citation>
    <scope>NUCLEOTIDE SEQUENCE [LARGE SCALE GENOMIC DNA]</scope>
    <source>
        <strain evidence="5 6">MYR-1_YQ</strain>
    </source>
</reference>
<evidence type="ECO:0000256" key="4">
    <source>
        <dbReference type="ARBA" id="ARBA00022842"/>
    </source>
</evidence>
<gene>
    <name evidence="5" type="ORF">HWQ67_14890</name>
</gene>
<accession>A0ABS6S1Z1</accession>
<feature type="non-terminal residue" evidence="5">
    <location>
        <position position="1"/>
    </location>
</feature>
<dbReference type="InterPro" id="IPR006439">
    <property type="entry name" value="HAD-SF_hydro_IA"/>
</dbReference>
<dbReference type="NCBIfam" id="TIGR01549">
    <property type="entry name" value="HAD-SF-IA-v1"/>
    <property type="match status" value="1"/>
</dbReference>
<keyword evidence="3 5" id="KW-0378">Hydrolase</keyword>
<dbReference type="PANTHER" id="PTHR46470">
    <property type="entry name" value="N-ACYLNEURAMINATE-9-PHOSPHATASE"/>
    <property type="match status" value="1"/>
</dbReference>
<dbReference type="Proteomes" id="UP001196980">
    <property type="component" value="Unassembled WGS sequence"/>
</dbReference>
<organism evidence="5 6">
    <name type="scientific">Candidatus Magnetobacterium casense</name>
    <dbReference type="NCBI Taxonomy" id="1455061"/>
    <lineage>
        <taxon>Bacteria</taxon>
        <taxon>Pseudomonadati</taxon>
        <taxon>Nitrospirota</taxon>
        <taxon>Thermodesulfovibrionia</taxon>
        <taxon>Thermodesulfovibrionales</taxon>
        <taxon>Candidatus Magnetobacteriaceae</taxon>
        <taxon>Candidatus Magnetobacterium</taxon>
    </lineage>
</organism>
<evidence type="ECO:0000313" key="6">
    <source>
        <dbReference type="Proteomes" id="UP001196980"/>
    </source>
</evidence>
<dbReference type="InterPro" id="IPR051400">
    <property type="entry name" value="HAD-like_hydrolase"/>
</dbReference>
<comment type="caution">
    <text evidence="5">The sequence shown here is derived from an EMBL/GenBank/DDBJ whole genome shotgun (WGS) entry which is preliminary data.</text>
</comment>
<dbReference type="Pfam" id="PF00702">
    <property type="entry name" value="Hydrolase"/>
    <property type="match status" value="1"/>
</dbReference>
<evidence type="ECO:0000256" key="1">
    <source>
        <dbReference type="ARBA" id="ARBA00001946"/>
    </source>
</evidence>
<protein>
    <submittedName>
        <fullName evidence="5">HAD family hydrolase</fullName>
    </submittedName>
</protein>
<sequence>GAFGGIDPDARGKIARLWATQSASLEKLHVAGDVIRCFRDAGCKVGVVSNMWRPYYEAFKEACPELLELIDYQALSFKEGYKKPAPEIFLTTLDALDAIPQATLMVGDTYDNDIGPAIALGMKTVWVLSRIEHERQALIGVINGQRQKPLCCVESISGFV</sequence>
<comment type="cofactor">
    <cofactor evidence="1">
        <name>Mg(2+)</name>
        <dbReference type="ChEBI" id="CHEBI:18420"/>
    </cofactor>
</comment>
<keyword evidence="4" id="KW-0460">Magnesium</keyword>
<evidence type="ECO:0000256" key="2">
    <source>
        <dbReference type="ARBA" id="ARBA00022723"/>
    </source>
</evidence>
<dbReference type="RefSeq" id="WP_218253483.1">
    <property type="nucleotide sequence ID" value="NZ_JABXWD010000366.1"/>
</dbReference>
<name>A0ABS6S1Z1_9BACT</name>
<evidence type="ECO:0000256" key="3">
    <source>
        <dbReference type="ARBA" id="ARBA00022801"/>
    </source>
</evidence>
<proteinExistence type="predicted"/>
<dbReference type="EMBL" id="JABXWD010000366">
    <property type="protein sequence ID" value="MBV6342871.1"/>
    <property type="molecule type" value="Genomic_DNA"/>
</dbReference>
<keyword evidence="6" id="KW-1185">Reference proteome</keyword>
<evidence type="ECO:0000313" key="5">
    <source>
        <dbReference type="EMBL" id="MBV6342871.1"/>
    </source>
</evidence>
<dbReference type="PANTHER" id="PTHR46470:SF2">
    <property type="entry name" value="GLYCERALDEHYDE 3-PHOSPHATE PHOSPHATASE"/>
    <property type="match status" value="1"/>
</dbReference>
<dbReference type="GO" id="GO:0016787">
    <property type="term" value="F:hydrolase activity"/>
    <property type="evidence" value="ECO:0007669"/>
    <property type="project" value="UniProtKB-KW"/>
</dbReference>